<feature type="domain" description="Flavodoxin" evidence="1">
    <location>
        <begin position="6"/>
        <end position="130"/>
    </location>
</feature>
<gene>
    <name evidence="2" type="ORF">GT747_10455</name>
    <name evidence="3" type="ORF">SAMN05444424_0159</name>
</gene>
<reference evidence="3" key="1">
    <citation type="submission" date="2016-11" db="EMBL/GenBank/DDBJ databases">
        <authorList>
            <person name="Varghese N."/>
            <person name="Submissions S."/>
        </authorList>
    </citation>
    <scope>NUCLEOTIDE SEQUENCE</scope>
    <source>
        <strain evidence="3">DSM 4029</strain>
    </source>
</reference>
<reference evidence="4" key="2">
    <citation type="submission" date="2016-11" db="EMBL/GenBank/DDBJ databases">
        <authorList>
            <person name="Jaros S."/>
            <person name="Januszkiewicz K."/>
            <person name="Wedrychowicz H."/>
        </authorList>
    </citation>
    <scope>NUCLEOTIDE SEQUENCE [LARGE SCALE GENOMIC DNA]</scope>
    <source>
        <strain evidence="4">DSM 4029</strain>
    </source>
</reference>
<dbReference type="Proteomes" id="UP000184089">
    <property type="component" value="Unassembled WGS sequence"/>
</dbReference>
<accession>A0AAQ1RUQ0</accession>
<evidence type="ECO:0000313" key="5">
    <source>
        <dbReference type="Proteomes" id="UP000474718"/>
    </source>
</evidence>
<sequence length="160" mass="17150">MTKTILVAYRSHYGSSRRYAGWLAERLHCPAVEWDQVRPEALAGVQTLVLVGGVYAGCWSCASGVKKRAAQLAGKEVVACFCGLTPREEVDLNALKGQDLPSGAAAFWLPGDFDFAALGLVHKGLIRLARRDLLGVAVRRADEGELAPVLAYLQGAGAQR</sequence>
<dbReference type="SUPFAM" id="SSF52218">
    <property type="entry name" value="Flavoproteins"/>
    <property type="match status" value="1"/>
</dbReference>
<evidence type="ECO:0000259" key="1">
    <source>
        <dbReference type="Pfam" id="PF12724"/>
    </source>
</evidence>
<dbReference type="EMBL" id="FQVY01000001">
    <property type="protein sequence ID" value="SHF64038.1"/>
    <property type="molecule type" value="Genomic_DNA"/>
</dbReference>
<keyword evidence="5" id="KW-1185">Reference proteome</keyword>
<dbReference type="RefSeq" id="WP_021658545.1">
    <property type="nucleotide sequence ID" value="NZ_FQVY01000001.1"/>
</dbReference>
<dbReference type="InterPro" id="IPR026816">
    <property type="entry name" value="Flavodoxin_dom"/>
</dbReference>
<dbReference type="InterPro" id="IPR029039">
    <property type="entry name" value="Flavoprotein-like_sf"/>
</dbReference>
<comment type="caution">
    <text evidence="3">The sequence shown here is derived from an EMBL/GenBank/DDBJ whole genome shotgun (WGS) entry which is preliminary data.</text>
</comment>
<evidence type="ECO:0000313" key="3">
    <source>
        <dbReference type="EMBL" id="SHF64038.1"/>
    </source>
</evidence>
<dbReference type="EMBL" id="WWVX01000007">
    <property type="protein sequence ID" value="MZL70174.1"/>
    <property type="molecule type" value="Genomic_DNA"/>
</dbReference>
<evidence type="ECO:0000313" key="2">
    <source>
        <dbReference type="EMBL" id="MZL70174.1"/>
    </source>
</evidence>
<name>A0AAQ1RUQ0_9FIRM</name>
<dbReference type="AlphaFoldDB" id="A0AAQ1RUQ0"/>
<protein>
    <submittedName>
        <fullName evidence="3">Flavodoxin domain-containing protein</fullName>
    </submittedName>
</protein>
<dbReference type="Pfam" id="PF12724">
    <property type="entry name" value="Flavodoxin_5"/>
    <property type="match status" value="1"/>
</dbReference>
<evidence type="ECO:0000313" key="4">
    <source>
        <dbReference type="Proteomes" id="UP000184089"/>
    </source>
</evidence>
<organism evidence="3 4">
    <name type="scientific">Bittarella massiliensis</name>
    <name type="common">ex Durand et al. 2017</name>
    <dbReference type="NCBI Taxonomy" id="1720313"/>
    <lineage>
        <taxon>Bacteria</taxon>
        <taxon>Bacillati</taxon>
        <taxon>Bacillota</taxon>
        <taxon>Clostridia</taxon>
        <taxon>Eubacteriales</taxon>
        <taxon>Oscillospiraceae</taxon>
        <taxon>Bittarella (ex Durand et al. 2017)</taxon>
    </lineage>
</organism>
<proteinExistence type="predicted"/>
<reference evidence="2 5" key="3">
    <citation type="journal article" date="2019" name="Nat. Med.">
        <title>A library of human gut bacterial isolates paired with longitudinal multiomics data enables mechanistic microbiome research.</title>
        <authorList>
            <person name="Poyet M."/>
            <person name="Groussin M."/>
            <person name="Gibbons S.M."/>
            <person name="Avila-Pacheco J."/>
            <person name="Jiang X."/>
            <person name="Kearney S.M."/>
            <person name="Perrotta A.R."/>
            <person name="Berdy B."/>
            <person name="Zhao S."/>
            <person name="Lieberman T.D."/>
            <person name="Swanson P.K."/>
            <person name="Smith M."/>
            <person name="Roesemann S."/>
            <person name="Alexander J.E."/>
            <person name="Rich S.A."/>
            <person name="Livny J."/>
            <person name="Vlamakis H."/>
            <person name="Clish C."/>
            <person name="Bullock K."/>
            <person name="Deik A."/>
            <person name="Scott J."/>
            <person name="Pierce K.A."/>
            <person name="Xavier R.J."/>
            <person name="Alm E.J."/>
        </authorList>
    </citation>
    <scope>NUCLEOTIDE SEQUENCE [LARGE SCALE GENOMIC DNA]</scope>
    <source>
        <strain evidence="2 5">BIOML-A2</strain>
    </source>
</reference>
<dbReference type="Proteomes" id="UP000474718">
    <property type="component" value="Unassembled WGS sequence"/>
</dbReference>